<dbReference type="SUPFAM" id="SSF56601">
    <property type="entry name" value="beta-lactamase/transpeptidase-like"/>
    <property type="match status" value="1"/>
</dbReference>
<dbReference type="InterPro" id="IPR001466">
    <property type="entry name" value="Beta-lactam-related"/>
</dbReference>
<dbReference type="Proteomes" id="UP000295748">
    <property type="component" value="Chromosome"/>
</dbReference>
<sequence length="416" mass="43150">MAAQRPGARRCAVRARPRGAGRRRRLRHPRPPGGPVVSDTLLVPAVACVTAPRTEGHAPTGAVFAVVEDGRTDIVASGIADLGTGTRMTVGHAFDLASVSKTLTTLAVRRLIHLGALAEDTPVGSILGARAGVAAEATIDDLLRHRAGLREWWPLYLLPEAEEDPVAAALSLAPRYPRGAGRHYSDLGMQALGAVIAHVTGSAFAEAVRQVLLDPLSAATVSPGAPAAGMSVVAGPDGDAIEREMVRSGVPYPVDVDPAGFAWRSGILRGEIADGNAFHAFGGAAGHAGWFGDADGMLRIAAAIAAPQAWGLGAASAAAFRAAVDAGQGQGLLHHRMRWRGTDRLFLGHNGFTGALVAASPATDDQPEVLTVLLTNRLHGRPAPGRDRLVPVDLLWREAMSRADALLHPSTTGATP</sequence>
<dbReference type="Pfam" id="PF00144">
    <property type="entry name" value="Beta-lactamase"/>
    <property type="match status" value="1"/>
</dbReference>
<evidence type="ECO:0000256" key="1">
    <source>
        <dbReference type="ARBA" id="ARBA00022801"/>
    </source>
</evidence>
<feature type="region of interest" description="Disordered" evidence="2">
    <location>
        <begin position="1"/>
        <end position="36"/>
    </location>
</feature>
<dbReference type="Gene3D" id="3.40.710.10">
    <property type="entry name" value="DD-peptidase/beta-lactamase superfamily"/>
    <property type="match status" value="1"/>
</dbReference>
<protein>
    <submittedName>
        <fullName evidence="4">Class A beta-lactamase-related serine hydrolase</fullName>
    </submittedName>
</protein>
<accession>A0ABX5SRQ0</accession>
<dbReference type="InterPro" id="IPR050789">
    <property type="entry name" value="Diverse_Enzym_Activities"/>
</dbReference>
<dbReference type="InterPro" id="IPR012338">
    <property type="entry name" value="Beta-lactam/transpept-like"/>
</dbReference>
<dbReference type="GO" id="GO:0016787">
    <property type="term" value="F:hydrolase activity"/>
    <property type="evidence" value="ECO:0007669"/>
    <property type="project" value="UniProtKB-KW"/>
</dbReference>
<feature type="domain" description="Beta-lactamase-related" evidence="3">
    <location>
        <begin position="57"/>
        <end position="388"/>
    </location>
</feature>
<dbReference type="PANTHER" id="PTHR43283:SF11">
    <property type="entry name" value="BETA-LACTAMASE-RELATED DOMAIN-CONTAINING PROTEIN"/>
    <property type="match status" value="1"/>
</dbReference>
<gene>
    <name evidence="4" type="ORF">E4K62_01920</name>
</gene>
<name>A0ABX5SRQ0_9MICO</name>
<evidence type="ECO:0000313" key="4">
    <source>
        <dbReference type="EMBL" id="QBR87559.1"/>
    </source>
</evidence>
<organism evidence="4 5">
    <name type="scientific">Microbacterium wangchenii</name>
    <dbReference type="NCBI Taxonomy" id="2541726"/>
    <lineage>
        <taxon>Bacteria</taxon>
        <taxon>Bacillati</taxon>
        <taxon>Actinomycetota</taxon>
        <taxon>Actinomycetes</taxon>
        <taxon>Micrococcales</taxon>
        <taxon>Microbacteriaceae</taxon>
        <taxon>Microbacterium</taxon>
    </lineage>
</organism>
<dbReference type="EMBL" id="CP038266">
    <property type="protein sequence ID" value="QBR87559.1"/>
    <property type="molecule type" value="Genomic_DNA"/>
</dbReference>
<keyword evidence="5" id="KW-1185">Reference proteome</keyword>
<reference evidence="4 5" key="1">
    <citation type="submission" date="2019-03" db="EMBL/GenBank/DDBJ databases">
        <authorList>
            <person name="Dong K."/>
        </authorList>
    </citation>
    <scope>NUCLEOTIDE SEQUENCE [LARGE SCALE GENOMIC DNA]</scope>
    <source>
        <strain evidence="5">dk512</strain>
    </source>
</reference>
<evidence type="ECO:0000313" key="5">
    <source>
        <dbReference type="Proteomes" id="UP000295748"/>
    </source>
</evidence>
<dbReference type="PANTHER" id="PTHR43283">
    <property type="entry name" value="BETA-LACTAMASE-RELATED"/>
    <property type="match status" value="1"/>
</dbReference>
<keyword evidence="1 4" id="KW-0378">Hydrolase</keyword>
<evidence type="ECO:0000256" key="2">
    <source>
        <dbReference type="SAM" id="MobiDB-lite"/>
    </source>
</evidence>
<feature type="compositionally biased region" description="Basic residues" evidence="2">
    <location>
        <begin position="7"/>
        <end position="30"/>
    </location>
</feature>
<proteinExistence type="predicted"/>
<evidence type="ECO:0000259" key="3">
    <source>
        <dbReference type="Pfam" id="PF00144"/>
    </source>
</evidence>